<reference evidence="2 3" key="1">
    <citation type="journal article" date="2013" name="Genome Biol.">
        <title>The genome sequence of the most widely cultivated cacao type and its use to identify candidate genes regulating pod color.</title>
        <authorList>
            <person name="Motamayor J.C."/>
            <person name="Mockaitis K."/>
            <person name="Schmutz J."/>
            <person name="Haiminen N."/>
            <person name="Iii D.L."/>
            <person name="Cornejo O."/>
            <person name="Findley S.D."/>
            <person name="Zheng P."/>
            <person name="Utro F."/>
            <person name="Royaert S."/>
            <person name="Saski C."/>
            <person name="Jenkins J."/>
            <person name="Podicheti R."/>
            <person name="Zhao M."/>
            <person name="Scheffler B.E."/>
            <person name="Stack J.C."/>
            <person name="Feltus F.A."/>
            <person name="Mustiga G.M."/>
            <person name="Amores F."/>
            <person name="Phillips W."/>
            <person name="Marelli J.P."/>
            <person name="May G.D."/>
            <person name="Shapiro H."/>
            <person name="Ma J."/>
            <person name="Bustamante C.D."/>
            <person name="Schnell R.J."/>
            <person name="Main D."/>
            <person name="Gilbert D."/>
            <person name="Parida L."/>
            <person name="Kuhn D.N."/>
        </authorList>
    </citation>
    <scope>NUCLEOTIDE SEQUENCE [LARGE SCALE GENOMIC DNA]</scope>
    <source>
        <strain evidence="3">cv. Matina 1-6</strain>
    </source>
</reference>
<proteinExistence type="predicted"/>
<dbReference type="InParanoid" id="A0A061F595"/>
<dbReference type="EMBL" id="CM001885">
    <property type="protein sequence ID" value="EOY12540.1"/>
    <property type="molecule type" value="Genomic_DNA"/>
</dbReference>
<keyword evidence="1" id="KW-1133">Transmembrane helix</keyword>
<keyword evidence="1" id="KW-0472">Membrane</keyword>
<evidence type="ECO:0000313" key="3">
    <source>
        <dbReference type="Proteomes" id="UP000026915"/>
    </source>
</evidence>
<keyword evidence="3" id="KW-1185">Reference proteome</keyword>
<dbReference type="Gene3D" id="2.60.120.10">
    <property type="entry name" value="Jelly Rolls"/>
    <property type="match status" value="1"/>
</dbReference>
<name>A0A061F595_THECC</name>
<keyword evidence="1" id="KW-0812">Transmembrane</keyword>
<sequence>MVSASVPDIISDFLRIFNADYAPNVKVGFVDTTGKLYIQTLQVADIFMFLKALVHYQCNPNPDQPAMADWIIGLKLSLCHVLTIVPTFLPDSTDVISVSLELLMILDLVVLLFFGIVGAIPAAVDAGFVPNELQVRCIRFFPTYKHALRSFSHVVMYILVGSV</sequence>
<accession>A0A061F595</accession>
<protein>
    <submittedName>
        <fullName evidence="2">Uncharacterized protein</fullName>
    </submittedName>
</protein>
<dbReference type="InterPro" id="IPR014710">
    <property type="entry name" value="RmlC-like_jellyroll"/>
</dbReference>
<organism evidence="2 3">
    <name type="scientific">Theobroma cacao</name>
    <name type="common">Cacao</name>
    <name type="synonym">Cocoa</name>
    <dbReference type="NCBI Taxonomy" id="3641"/>
    <lineage>
        <taxon>Eukaryota</taxon>
        <taxon>Viridiplantae</taxon>
        <taxon>Streptophyta</taxon>
        <taxon>Embryophyta</taxon>
        <taxon>Tracheophyta</taxon>
        <taxon>Spermatophyta</taxon>
        <taxon>Magnoliopsida</taxon>
        <taxon>eudicotyledons</taxon>
        <taxon>Gunneridae</taxon>
        <taxon>Pentapetalae</taxon>
        <taxon>rosids</taxon>
        <taxon>malvids</taxon>
        <taxon>Malvales</taxon>
        <taxon>Malvaceae</taxon>
        <taxon>Byttnerioideae</taxon>
        <taxon>Theobroma</taxon>
    </lineage>
</organism>
<evidence type="ECO:0000313" key="2">
    <source>
        <dbReference type="EMBL" id="EOY12540.1"/>
    </source>
</evidence>
<dbReference type="AlphaFoldDB" id="A0A061F595"/>
<dbReference type="HOGENOM" id="CLU_1630000_0_0_1"/>
<dbReference type="Gramene" id="EOY12540">
    <property type="protein sequence ID" value="EOY12540"/>
    <property type="gene ID" value="TCM_031061"/>
</dbReference>
<feature type="transmembrane region" description="Helical" evidence="1">
    <location>
        <begin position="102"/>
        <end position="124"/>
    </location>
</feature>
<evidence type="ECO:0000256" key="1">
    <source>
        <dbReference type="SAM" id="Phobius"/>
    </source>
</evidence>
<gene>
    <name evidence="2" type="ORF">TCM_031061</name>
</gene>
<feature type="transmembrane region" description="Helical" evidence="1">
    <location>
        <begin position="70"/>
        <end position="90"/>
    </location>
</feature>
<dbReference type="Proteomes" id="UP000026915">
    <property type="component" value="Chromosome 7"/>
</dbReference>